<evidence type="ECO:0000313" key="1">
    <source>
        <dbReference type="EMBL" id="MFC3880582.1"/>
    </source>
</evidence>
<reference evidence="2" key="1">
    <citation type="journal article" date="2019" name="Int. J. Syst. Evol. Microbiol.">
        <title>The Global Catalogue of Microorganisms (GCM) 10K type strain sequencing project: providing services to taxonomists for standard genome sequencing and annotation.</title>
        <authorList>
            <consortium name="The Broad Institute Genomics Platform"/>
            <consortium name="The Broad Institute Genome Sequencing Center for Infectious Disease"/>
            <person name="Wu L."/>
            <person name="Ma J."/>
        </authorList>
    </citation>
    <scope>NUCLEOTIDE SEQUENCE [LARGE SCALE GENOMIC DNA]</scope>
    <source>
        <strain evidence="2">CCUG 60523</strain>
    </source>
</reference>
<dbReference type="SUPFAM" id="SSF47781">
    <property type="entry name" value="RuvA domain 2-like"/>
    <property type="match status" value="2"/>
</dbReference>
<gene>
    <name evidence="1" type="ORF">ACFOSV_10360</name>
</gene>
<dbReference type="EMBL" id="JBHRZS010000007">
    <property type="protein sequence ID" value="MFC3880582.1"/>
    <property type="molecule type" value="Genomic_DNA"/>
</dbReference>
<proteinExistence type="predicted"/>
<evidence type="ECO:0000313" key="2">
    <source>
        <dbReference type="Proteomes" id="UP001595805"/>
    </source>
</evidence>
<dbReference type="Gene3D" id="1.10.150.280">
    <property type="entry name" value="AF1531-like domain"/>
    <property type="match status" value="2"/>
</dbReference>
<dbReference type="GO" id="GO:0003677">
    <property type="term" value="F:DNA binding"/>
    <property type="evidence" value="ECO:0007669"/>
    <property type="project" value="UniProtKB-KW"/>
</dbReference>
<dbReference type="InterPro" id="IPR010994">
    <property type="entry name" value="RuvA_2-like"/>
</dbReference>
<dbReference type="PANTHER" id="PTHR21180">
    <property type="entry name" value="ENDONUCLEASE/EXONUCLEASE/PHOSPHATASE FAMILY DOMAIN-CONTAINING PROTEIN 1"/>
    <property type="match status" value="1"/>
</dbReference>
<organism evidence="1 2">
    <name type="scientific">Algoriphagus namhaensis</name>
    <dbReference type="NCBI Taxonomy" id="915353"/>
    <lineage>
        <taxon>Bacteria</taxon>
        <taxon>Pseudomonadati</taxon>
        <taxon>Bacteroidota</taxon>
        <taxon>Cytophagia</taxon>
        <taxon>Cytophagales</taxon>
        <taxon>Cyclobacteriaceae</taxon>
        <taxon>Algoriphagus</taxon>
    </lineage>
</organism>
<keyword evidence="2" id="KW-1185">Reference proteome</keyword>
<keyword evidence="1" id="KW-0238">DNA-binding</keyword>
<protein>
    <submittedName>
        <fullName evidence="1">ComEA family DNA-binding protein</fullName>
    </submittedName>
</protein>
<accession>A0ABV8ASG7</accession>
<dbReference type="InterPro" id="IPR051675">
    <property type="entry name" value="Endo/Exo/Phosphatase_dom_1"/>
</dbReference>
<sequence>MPKLVQKLNQGSWVVDEQQTMIDSLLTAGWKWEESGPTFNRQDTVSKKTAPTSTGIQMIPFAQADSIVLQIVPGIGPTLAGRIIKYRDNLGGFHSKSQLNEVYGVKEEVGDLVWEYFEFQSAITNKLKINLSDIPEIATHPYINYGQAKVIVAYREQHGPYANQEDLQKIRIFTPDWISKIAPYLDFSTESN</sequence>
<comment type="caution">
    <text evidence="1">The sequence shown here is derived from an EMBL/GenBank/DDBJ whole genome shotgun (WGS) entry which is preliminary data.</text>
</comment>
<dbReference type="RefSeq" id="WP_377905939.1">
    <property type="nucleotide sequence ID" value="NZ_JBHRZS010000007.1"/>
</dbReference>
<dbReference type="PANTHER" id="PTHR21180:SF32">
    <property type="entry name" value="ENDONUCLEASE_EXONUCLEASE_PHOSPHATASE FAMILY DOMAIN-CONTAINING PROTEIN 1"/>
    <property type="match status" value="1"/>
</dbReference>
<name>A0ABV8ASG7_9BACT</name>
<dbReference type="Proteomes" id="UP001595805">
    <property type="component" value="Unassembled WGS sequence"/>
</dbReference>
<dbReference type="Pfam" id="PF12836">
    <property type="entry name" value="HHH_3"/>
    <property type="match status" value="2"/>
</dbReference>